<evidence type="ECO:0000313" key="2">
    <source>
        <dbReference type="Proteomes" id="UP000176336"/>
    </source>
</evidence>
<dbReference type="EMBL" id="MFCR01000011">
    <property type="protein sequence ID" value="OGE18694.1"/>
    <property type="molecule type" value="Genomic_DNA"/>
</dbReference>
<reference evidence="1 2" key="1">
    <citation type="journal article" date="2016" name="Nat. Commun.">
        <title>Thousands of microbial genomes shed light on interconnected biogeochemical processes in an aquifer system.</title>
        <authorList>
            <person name="Anantharaman K."/>
            <person name="Brown C.T."/>
            <person name="Hug L.A."/>
            <person name="Sharon I."/>
            <person name="Castelle C.J."/>
            <person name="Probst A.J."/>
            <person name="Thomas B.C."/>
            <person name="Singh A."/>
            <person name="Wilkins M.J."/>
            <person name="Karaoz U."/>
            <person name="Brodie E.L."/>
            <person name="Williams K.H."/>
            <person name="Hubbard S.S."/>
            <person name="Banfield J.F."/>
        </authorList>
    </citation>
    <scope>NUCLEOTIDE SEQUENCE [LARGE SCALE GENOMIC DNA]</scope>
</reference>
<evidence type="ECO:0000313" key="1">
    <source>
        <dbReference type="EMBL" id="OGE18694.1"/>
    </source>
</evidence>
<organism evidence="1 2">
    <name type="scientific">Candidatus Daviesbacteria bacterium RIFCSPHIGHO2_01_FULL_41_23</name>
    <dbReference type="NCBI Taxonomy" id="1797764"/>
    <lineage>
        <taxon>Bacteria</taxon>
        <taxon>Candidatus Daviesiibacteriota</taxon>
    </lineage>
</organism>
<gene>
    <name evidence="1" type="ORF">A2871_04345</name>
</gene>
<proteinExistence type="predicted"/>
<dbReference type="AlphaFoldDB" id="A0A1F5IQQ2"/>
<comment type="caution">
    <text evidence="1">The sequence shown here is derived from an EMBL/GenBank/DDBJ whole genome shotgun (WGS) entry which is preliminary data.</text>
</comment>
<protein>
    <submittedName>
        <fullName evidence="1">Uncharacterized protein</fullName>
    </submittedName>
</protein>
<name>A0A1F5IQQ2_9BACT</name>
<dbReference type="Proteomes" id="UP000176336">
    <property type="component" value="Unassembled WGS sequence"/>
</dbReference>
<sequence length="204" mass="23743">MNDQLDIFEKIILSKDIKDKNLRNIIIDTLCVVVELNFLIESIRQQKNSQFEVIKICKTELPENNRKGIALLALVVNIYIKSLQTLKNKIGLIVKFKECLKTKNRFPFPKDISSHPNVSKEGKELLSEFDRLENFKNLISRRAVVEHKINEKSIERILKLIEKTNYSDTDGRSFIKEFESELVEILASKKDSVILLSKLLNYCF</sequence>
<accession>A0A1F5IQQ2</accession>